<dbReference type="KEGG" id="nak:EH165_15035"/>
<sequence length="133" mass="14781">MPTQRGVVDYALRRRSVLSAVTSGRTAVKEVCDADPYLVRAAKFHGVATDQPCPLCRKETVTNVYWVYGDELAHAAGTARDPAELTRMAGEYSEFSVYMVEICLTCSWNHLVQSFVLGHEGQRTPKRRSGSVK</sequence>
<reference evidence="1 2" key="2">
    <citation type="submission" date="2018-12" db="EMBL/GenBank/DDBJ databases">
        <title>Nakamurella antarcticus sp. nov., isolated from Antarctica South Shetland Islands soil.</title>
        <authorList>
            <person name="Peng F."/>
        </authorList>
    </citation>
    <scope>NUCLEOTIDE SEQUENCE [LARGE SCALE GENOMIC DNA]</scope>
    <source>
        <strain evidence="1 2">S14-144</strain>
    </source>
</reference>
<evidence type="ECO:0000313" key="1">
    <source>
        <dbReference type="EMBL" id="AZI59663.1"/>
    </source>
</evidence>
<gene>
    <name evidence="1" type="ORF">EH165_15035</name>
</gene>
<accession>A0A3G8ZQY3</accession>
<dbReference type="Pfam" id="PF17249">
    <property type="entry name" value="DUF5318"/>
    <property type="match status" value="1"/>
</dbReference>
<dbReference type="InterPro" id="IPR035169">
    <property type="entry name" value="DUF5318"/>
</dbReference>
<dbReference type="AlphaFoldDB" id="A0A3G8ZQY3"/>
<evidence type="ECO:0000313" key="2">
    <source>
        <dbReference type="Proteomes" id="UP000268084"/>
    </source>
</evidence>
<organism evidence="1 2">
    <name type="scientific">Nakamurella antarctica</name>
    <dbReference type="NCBI Taxonomy" id="1902245"/>
    <lineage>
        <taxon>Bacteria</taxon>
        <taxon>Bacillati</taxon>
        <taxon>Actinomycetota</taxon>
        <taxon>Actinomycetes</taxon>
        <taxon>Nakamurellales</taxon>
        <taxon>Nakamurellaceae</taxon>
        <taxon>Nakamurella</taxon>
    </lineage>
</organism>
<proteinExistence type="predicted"/>
<dbReference type="EMBL" id="CP034170">
    <property type="protein sequence ID" value="AZI59663.1"/>
    <property type="molecule type" value="Genomic_DNA"/>
</dbReference>
<evidence type="ECO:0008006" key="3">
    <source>
        <dbReference type="Google" id="ProtNLM"/>
    </source>
</evidence>
<protein>
    <recommendedName>
        <fullName evidence="3">DUF5318 domain-containing protein</fullName>
    </recommendedName>
</protein>
<dbReference type="OrthoDB" id="3531406at2"/>
<reference evidence="1 2" key="1">
    <citation type="submission" date="2018-11" db="EMBL/GenBank/DDBJ databases">
        <authorList>
            <person name="Da X."/>
        </authorList>
    </citation>
    <scope>NUCLEOTIDE SEQUENCE [LARGE SCALE GENOMIC DNA]</scope>
    <source>
        <strain evidence="1 2">S14-144</strain>
    </source>
</reference>
<dbReference type="Proteomes" id="UP000268084">
    <property type="component" value="Chromosome"/>
</dbReference>
<dbReference type="RefSeq" id="WP_124800567.1">
    <property type="nucleotide sequence ID" value="NZ_CP034170.1"/>
</dbReference>
<name>A0A3G8ZQY3_9ACTN</name>
<keyword evidence="2" id="KW-1185">Reference proteome</keyword>